<dbReference type="InterPro" id="IPR052916">
    <property type="entry name" value="Type-I_RE_MTase_Subunit"/>
</dbReference>
<proteinExistence type="predicted"/>
<organism evidence="5 6">
    <name type="scientific">Micromonospora lupini str. Lupac 08</name>
    <dbReference type="NCBI Taxonomy" id="1150864"/>
    <lineage>
        <taxon>Bacteria</taxon>
        <taxon>Bacillati</taxon>
        <taxon>Actinomycetota</taxon>
        <taxon>Actinomycetes</taxon>
        <taxon>Micromonosporales</taxon>
        <taxon>Micromonosporaceae</taxon>
        <taxon>Micromonospora</taxon>
    </lineage>
</organism>
<dbReference type="REBASE" id="51570">
    <property type="entry name" value="M1.Mlu08ORF42736P"/>
</dbReference>
<keyword evidence="1" id="KW-0680">Restriction system</keyword>
<dbReference type="InterPro" id="IPR029063">
    <property type="entry name" value="SAM-dependent_MTases_sf"/>
</dbReference>
<dbReference type="InterPro" id="IPR003356">
    <property type="entry name" value="DNA_methylase_A-5"/>
</dbReference>
<reference evidence="6" key="1">
    <citation type="journal article" date="2012" name="J. Bacteriol.">
        <title>Genome Sequence of Micromonospora lupini Lupac 08, Isolated from Root Nodules of Lupinus angustifolius.</title>
        <authorList>
            <person name="Alonso-Vega P."/>
            <person name="Normand P."/>
            <person name="Bacigalupe R."/>
            <person name="Pujic P."/>
            <person name="Lajus A."/>
            <person name="Vallenet D."/>
            <person name="Carro L."/>
            <person name="Coll P."/>
            <person name="Trujillo M.E."/>
        </authorList>
    </citation>
    <scope>NUCLEOTIDE SEQUENCE [LARGE SCALE GENOMIC DNA]</scope>
    <source>
        <strain evidence="6">Lupac 08</strain>
    </source>
</reference>
<dbReference type="SUPFAM" id="SSF53335">
    <property type="entry name" value="S-adenosyl-L-methionine-dependent methyltransferases"/>
    <property type="match status" value="1"/>
</dbReference>
<accession>I0L1V9</accession>
<evidence type="ECO:0000256" key="3">
    <source>
        <dbReference type="SAM" id="MobiDB-lite"/>
    </source>
</evidence>
<dbReference type="GO" id="GO:0009307">
    <property type="term" value="P:DNA restriction-modification system"/>
    <property type="evidence" value="ECO:0007669"/>
    <property type="project" value="UniProtKB-KW"/>
</dbReference>
<evidence type="ECO:0000256" key="1">
    <source>
        <dbReference type="ARBA" id="ARBA00022747"/>
    </source>
</evidence>
<dbReference type="SUPFAM" id="SSF116734">
    <property type="entry name" value="DNA methylase specificity domain"/>
    <property type="match status" value="1"/>
</dbReference>
<dbReference type="Gene3D" id="1.10.10.10">
    <property type="entry name" value="Winged helix-like DNA-binding domain superfamily/Winged helix DNA-binding domain"/>
    <property type="match status" value="1"/>
</dbReference>
<sequence length="710" mass="75519">MPRHAQVTAAEISRLAGVTRATVSNWRRRHPDFPAPTGGTDTSPAYDLDAVQGWLAARGQLPATSPADDLRTAMRATQAGSGTPTRLLPLVLAAARMADSDLKQLVDLPNSQLPERALQATRPHVAEIPGIADLTYDAEDAALLRALLRCVADEGALRAADALAEGDHEATSAGGMYETPAPVATLMADLLAEPGEPYPEAVFDPACGAGNLLLAAAARGARKLYGQDIVPAQAAQTAVRLALQPGETTVQVSVRAGDSIRADAFPTLTAEAVLCAPPYGDREWGHDELAYDARWEFGLPAKSESELAWLQHCFAHLAEGGRAVLLMPPATAERGSGRRLRAEILRTGVLRAVIALPPGVAQPLHVGLHLWVIERPHPQATLPLNILMVDAATLDVSRPDQPPSKRQKLDWPALHDDVLKAWNDYDRHPDNFDPVPGVAQAVPIIDLLDETIDLTPARHVRATPVPAMPDELAAIGQELRSRLRRAATGLITLSGGEAWPPVGAAPLSWRTASIADLLRGDALELLRVPAAIRSSTPVATDPSAPPTLTARDVMSHRPASGHAEEEPSGTEIEIREGDVILPELLQNGAGTARVADARDAGLHLGRHLHLLRPDPTRLDPWFLAGFLAAEENLSAASSGSTVIRLDPRRLRVPLLPLAEQRRYGKAFRQLNALRTAADIASRLADETARTLAAGLAGGALQPPGADQTPS</sequence>
<keyword evidence="5" id="KW-0808">Transferase</keyword>
<dbReference type="eggNOG" id="COG0732">
    <property type="taxonomic scope" value="Bacteria"/>
</dbReference>
<evidence type="ECO:0000313" key="6">
    <source>
        <dbReference type="Proteomes" id="UP000003448"/>
    </source>
</evidence>
<name>I0L1V9_9ACTN</name>
<dbReference type="GO" id="GO:0032259">
    <property type="term" value="P:methylation"/>
    <property type="evidence" value="ECO:0007669"/>
    <property type="project" value="UniProtKB-KW"/>
</dbReference>
<dbReference type="EMBL" id="CAIE01000022">
    <property type="protein sequence ID" value="CCH17806.1"/>
    <property type="molecule type" value="Genomic_DNA"/>
</dbReference>
<dbReference type="STRING" id="1150864.MILUP08_42737"/>
<dbReference type="Pfam" id="PF02384">
    <property type="entry name" value="N6_Mtase"/>
    <property type="match status" value="1"/>
</dbReference>
<dbReference type="Proteomes" id="UP000003448">
    <property type="component" value="Unassembled WGS sequence"/>
</dbReference>
<dbReference type="Gene3D" id="3.90.220.20">
    <property type="entry name" value="DNA methylase specificity domains"/>
    <property type="match status" value="1"/>
</dbReference>
<evidence type="ECO:0000313" key="5">
    <source>
        <dbReference type="EMBL" id="CCH17806.1"/>
    </source>
</evidence>
<dbReference type="RefSeq" id="WP_007458730.1">
    <property type="nucleotide sequence ID" value="NZ_HF570108.1"/>
</dbReference>
<dbReference type="PANTHER" id="PTHR42998">
    <property type="entry name" value="TYPE I RESTRICTION ENZYME HINDVIIP M PROTEIN-RELATED"/>
    <property type="match status" value="1"/>
</dbReference>
<dbReference type="GO" id="GO:0008170">
    <property type="term" value="F:N-methyltransferase activity"/>
    <property type="evidence" value="ECO:0007669"/>
    <property type="project" value="InterPro"/>
</dbReference>
<dbReference type="InterPro" id="IPR036388">
    <property type="entry name" value="WH-like_DNA-bd_sf"/>
</dbReference>
<gene>
    <name evidence="5" type="ORF">MILUP08_42737</name>
</gene>
<dbReference type="eggNOG" id="COG0286">
    <property type="taxonomic scope" value="Bacteria"/>
</dbReference>
<dbReference type="InterPro" id="IPR044946">
    <property type="entry name" value="Restrct_endonuc_typeI_TRD_sf"/>
</dbReference>
<dbReference type="PANTHER" id="PTHR42998:SF1">
    <property type="entry name" value="TYPE I RESTRICTION ENZYME HINDI METHYLASE SUBUNIT"/>
    <property type="match status" value="1"/>
</dbReference>
<keyword evidence="5" id="KW-0489">Methyltransferase</keyword>
<dbReference type="GO" id="GO:0003677">
    <property type="term" value="F:DNA binding"/>
    <property type="evidence" value="ECO:0007669"/>
    <property type="project" value="UniProtKB-KW"/>
</dbReference>
<comment type="caution">
    <text evidence="5">The sequence shown here is derived from an EMBL/GenBank/DDBJ whole genome shotgun (WGS) entry which is preliminary data.</text>
</comment>
<evidence type="ECO:0000256" key="2">
    <source>
        <dbReference type="ARBA" id="ARBA00023125"/>
    </source>
</evidence>
<feature type="domain" description="DNA methylase adenine-specific" evidence="4">
    <location>
        <begin position="169"/>
        <end position="461"/>
    </location>
</feature>
<dbReference type="Gene3D" id="3.40.50.150">
    <property type="entry name" value="Vaccinia Virus protein VP39"/>
    <property type="match status" value="1"/>
</dbReference>
<evidence type="ECO:0000259" key="4">
    <source>
        <dbReference type="Pfam" id="PF02384"/>
    </source>
</evidence>
<protein>
    <submittedName>
        <fullName evidence="5">Type II restriction-modification system DNA adenine-specific methylase</fullName>
    </submittedName>
</protein>
<keyword evidence="2" id="KW-0238">DNA-binding</keyword>
<dbReference type="PRINTS" id="PR00507">
    <property type="entry name" value="N12N6MTFRASE"/>
</dbReference>
<feature type="region of interest" description="Disordered" evidence="3">
    <location>
        <begin position="536"/>
        <end position="571"/>
    </location>
</feature>
<dbReference type="AlphaFoldDB" id="I0L1V9"/>
<keyword evidence="6" id="KW-1185">Reference proteome</keyword>